<organism evidence="2 3">
    <name type="scientific">Sistotremastrum niveocremeum HHB9708</name>
    <dbReference type="NCBI Taxonomy" id="1314777"/>
    <lineage>
        <taxon>Eukaryota</taxon>
        <taxon>Fungi</taxon>
        <taxon>Dikarya</taxon>
        <taxon>Basidiomycota</taxon>
        <taxon>Agaricomycotina</taxon>
        <taxon>Agaricomycetes</taxon>
        <taxon>Sistotremastrales</taxon>
        <taxon>Sistotremastraceae</taxon>
        <taxon>Sertulicium</taxon>
        <taxon>Sertulicium niveocremeum</taxon>
    </lineage>
</organism>
<reference evidence="2 3" key="1">
    <citation type="journal article" date="2016" name="Mol. Biol. Evol.">
        <title>Comparative Genomics of Early-Diverging Mushroom-Forming Fungi Provides Insights into the Origins of Lignocellulose Decay Capabilities.</title>
        <authorList>
            <person name="Nagy L.G."/>
            <person name="Riley R."/>
            <person name="Tritt A."/>
            <person name="Adam C."/>
            <person name="Daum C."/>
            <person name="Floudas D."/>
            <person name="Sun H."/>
            <person name="Yadav J.S."/>
            <person name="Pangilinan J."/>
            <person name="Larsson K.H."/>
            <person name="Matsuura K."/>
            <person name="Barry K."/>
            <person name="Labutti K."/>
            <person name="Kuo R."/>
            <person name="Ohm R.A."/>
            <person name="Bhattacharya S.S."/>
            <person name="Shirouzu T."/>
            <person name="Yoshinaga Y."/>
            <person name="Martin F.M."/>
            <person name="Grigoriev I.V."/>
            <person name="Hibbett D.S."/>
        </authorList>
    </citation>
    <scope>NUCLEOTIDE SEQUENCE [LARGE SCALE GENOMIC DNA]</scope>
    <source>
        <strain evidence="2 3">HHB9708</strain>
    </source>
</reference>
<keyword evidence="3" id="KW-1185">Reference proteome</keyword>
<feature type="compositionally biased region" description="Polar residues" evidence="1">
    <location>
        <begin position="462"/>
        <end position="473"/>
    </location>
</feature>
<feature type="region of interest" description="Disordered" evidence="1">
    <location>
        <begin position="520"/>
        <end position="578"/>
    </location>
</feature>
<gene>
    <name evidence="2" type="ORF">SISNIDRAFT_454648</name>
</gene>
<evidence type="ECO:0000256" key="1">
    <source>
        <dbReference type="SAM" id="MobiDB-lite"/>
    </source>
</evidence>
<dbReference type="Proteomes" id="UP000076722">
    <property type="component" value="Unassembled WGS sequence"/>
</dbReference>
<feature type="compositionally biased region" description="Basic and acidic residues" evidence="1">
    <location>
        <begin position="412"/>
        <end position="425"/>
    </location>
</feature>
<sequence>MPPKLLPYNSSVGKSGSSSLYSSLPEKKGHICPPSTATHPRDRWETAFVYAFIGKFSDIKPKIEGLYSPMDLEDALLTPVGQPNRTLEQVLNRLILFLRPRGKDLPPSQLNAGIQTILADAMRPPERSVFWDDQLKANVDPITNVEGGFWGVDWNIKLQILRQLVEHVLCNSQQVREILDRAWGIKHMQHKKKEGETAPPDADDPMSQEHLIMQPIGTDKTKVRYWVVDESPRLYISTNPWKMSSSFTAISSTQEEYMKAIEELRATAPPGDVTSEEKRSKMEMAHLRLITVLESRLPAIEAELNRIQRMRKKIEQKNLQLVQSQVRGVRTRRQTRRPDYVYNDGVSEDDDRDEYRFEEDEEMDVDNGFDYDEDGWDSAAGANGGRRLRNGHARGNDEGRRRSLRQTNGKRKSTDPDEQAEWRGERRSRRLGNTTDDPMDEGPPRKRSRTEESSEGGGASSVQNSGGEGQSSHSFEKTKLRATGAAALKPTETAVEALNGKKGGKYWFYAVEPAVESTIPQVRDEAAEGSTLKPPSHRTNGHPKRIESTEPSESRHTTVERGESSAAMSMDSGRSDRE</sequence>
<dbReference type="STRING" id="1314777.A0A164UQJ3"/>
<feature type="compositionally biased region" description="Basic residues" evidence="1">
    <location>
        <begin position="402"/>
        <end position="411"/>
    </location>
</feature>
<proteinExistence type="predicted"/>
<feature type="compositionally biased region" description="Basic and acidic residues" evidence="1">
    <location>
        <begin position="544"/>
        <end position="563"/>
    </location>
</feature>
<feature type="region of interest" description="Disordered" evidence="1">
    <location>
        <begin position="325"/>
        <end position="492"/>
    </location>
</feature>
<feature type="compositionally biased region" description="Acidic residues" evidence="1">
    <location>
        <begin position="346"/>
        <end position="376"/>
    </location>
</feature>
<name>A0A164UQJ3_9AGAM</name>
<feature type="compositionally biased region" description="Low complexity" evidence="1">
    <location>
        <begin position="10"/>
        <end position="24"/>
    </location>
</feature>
<evidence type="ECO:0000313" key="2">
    <source>
        <dbReference type="EMBL" id="KZS93452.1"/>
    </source>
</evidence>
<dbReference type="AlphaFoldDB" id="A0A164UQJ3"/>
<dbReference type="PANTHER" id="PTHR42107">
    <property type="entry name" value="YALI0D24453P"/>
    <property type="match status" value="1"/>
</dbReference>
<dbReference type="PANTHER" id="PTHR42107:SF1">
    <property type="entry name" value="WHIM1 DOMAIN-CONTAINING PROTEIN"/>
    <property type="match status" value="1"/>
</dbReference>
<evidence type="ECO:0000313" key="3">
    <source>
        <dbReference type="Proteomes" id="UP000076722"/>
    </source>
</evidence>
<accession>A0A164UQJ3</accession>
<feature type="region of interest" description="Disordered" evidence="1">
    <location>
        <begin position="1"/>
        <end position="26"/>
    </location>
</feature>
<evidence type="ECO:0008006" key="4">
    <source>
        <dbReference type="Google" id="ProtNLM"/>
    </source>
</evidence>
<dbReference type="OrthoDB" id="205403at2759"/>
<protein>
    <recommendedName>
        <fullName evidence="4">WHIM1 domain-containing protein</fullName>
    </recommendedName>
</protein>
<dbReference type="EMBL" id="KV419407">
    <property type="protein sequence ID" value="KZS93452.1"/>
    <property type="molecule type" value="Genomic_DNA"/>
</dbReference>